<reference evidence="1 2" key="1">
    <citation type="journal article" date="2020" name="Microbiome">
        <title>Single-cell genomics of uncultured bacteria reveals dietary fiber responders in the mouse gut microbiota.</title>
        <authorList>
            <person name="Chijiiwa R."/>
            <person name="Hosokawa M."/>
            <person name="Kogawa M."/>
            <person name="Nishikawa Y."/>
            <person name="Ide K."/>
            <person name="Sakanashi C."/>
            <person name="Takahashi K."/>
            <person name="Takeyama H."/>
        </authorList>
    </citation>
    <scope>NUCLEOTIDE SEQUENCE [LARGE SCALE GENOMIC DNA]</scope>
    <source>
        <strain evidence="1">IMSAGC_001</strain>
    </source>
</reference>
<dbReference type="EMBL" id="BLLS01000047">
    <property type="protein sequence ID" value="GFH86544.1"/>
    <property type="molecule type" value="Genomic_DNA"/>
</dbReference>
<proteinExistence type="predicted"/>
<organism evidence="1 2">
    <name type="scientific">Bacteroides acidifaciens</name>
    <dbReference type="NCBI Taxonomy" id="85831"/>
    <lineage>
        <taxon>Bacteria</taxon>
        <taxon>Pseudomonadati</taxon>
        <taxon>Bacteroidota</taxon>
        <taxon>Bacteroidia</taxon>
        <taxon>Bacteroidales</taxon>
        <taxon>Bacteroidaceae</taxon>
        <taxon>Bacteroides</taxon>
    </lineage>
</organism>
<sequence>MLVRIIRLLHEFLTETLENMEVPMNLFIEIFQMFGRLKGNVVPLAPPFSRIVAPISGSPLVSTTRPLLSLYQQGALLFVLTLVALKHNIFHSGKKNRLIKQQLTTTLTLNDITLDRTFIMLQK</sequence>
<dbReference type="Proteomes" id="UP000491181">
    <property type="component" value="Unassembled WGS sequence"/>
</dbReference>
<protein>
    <submittedName>
        <fullName evidence="1">Uncharacterized protein</fullName>
    </submittedName>
</protein>
<name>A0A7J0A2F3_9BACE</name>
<evidence type="ECO:0000313" key="2">
    <source>
        <dbReference type="Proteomes" id="UP000491181"/>
    </source>
</evidence>
<comment type="caution">
    <text evidence="1">The sequence shown here is derived from an EMBL/GenBank/DDBJ whole genome shotgun (WGS) entry which is preliminary data.</text>
</comment>
<dbReference type="AlphaFoldDB" id="A0A7J0A2F3"/>
<gene>
    <name evidence="1" type="ORF">IMSAGC001_01953</name>
</gene>
<evidence type="ECO:0000313" key="1">
    <source>
        <dbReference type="EMBL" id="GFH86544.1"/>
    </source>
</evidence>
<accession>A0A7J0A2F3</accession>